<reference evidence="7" key="1">
    <citation type="journal article" date="2017" name="bioRxiv">
        <title>Comparative analysis of the genomes of Stylophora pistillata and Acropora digitifera provides evidence for extensive differences between species of corals.</title>
        <authorList>
            <person name="Voolstra C.R."/>
            <person name="Li Y."/>
            <person name="Liew Y.J."/>
            <person name="Baumgarten S."/>
            <person name="Zoccola D."/>
            <person name="Flot J.-F."/>
            <person name="Tambutte S."/>
            <person name="Allemand D."/>
            <person name="Aranda M."/>
        </authorList>
    </citation>
    <scope>NUCLEOTIDE SEQUENCE [LARGE SCALE GENOMIC DNA]</scope>
</reference>
<dbReference type="EMBL" id="LSMT01000406">
    <property type="protein sequence ID" value="PFX18525.1"/>
    <property type="molecule type" value="Genomic_DNA"/>
</dbReference>
<dbReference type="OrthoDB" id="25179at2759"/>
<gene>
    <name evidence="6" type="primary">RAPGEF1</name>
    <name evidence="6" type="ORF">AWC38_SpisGene17113</name>
</gene>
<feature type="compositionally biased region" description="Low complexity" evidence="3">
    <location>
        <begin position="326"/>
        <end position="341"/>
    </location>
</feature>
<feature type="compositionally biased region" description="Polar residues" evidence="3">
    <location>
        <begin position="342"/>
        <end position="351"/>
    </location>
</feature>
<dbReference type="SUPFAM" id="SSF48366">
    <property type="entry name" value="Ras GEF"/>
    <property type="match status" value="1"/>
</dbReference>
<dbReference type="InterPro" id="IPR036964">
    <property type="entry name" value="RASGEF_cat_dom_sf"/>
</dbReference>
<dbReference type="InterPro" id="IPR023578">
    <property type="entry name" value="Ras_GEF_dom_sf"/>
</dbReference>
<dbReference type="InterPro" id="IPR000651">
    <property type="entry name" value="Ras-like_Gua-exchang_fac_N"/>
</dbReference>
<sequence>MASPIKRMMSLRETKVNKVNVESPSPTTNRKPKILKILRRQSFNQGRKRSNDEAITRSAPEVVDDQQNVPKPVVKSPNQTRDLEAFQQYHKELRSAVQYFILILNNYKNNMDIVMAKIPDNTSIVLESVINIDNMLDTCLRLHSSNTDLLPYRKSIHKRMAELVRWSDQLLVRGNVKGNLEEGVECVKDLEASVQELVDLAIPRLRKRELNDEIRNSIFMFEGSSESIQIPVVESDYGQLCNRRDSGISEGSLVDGSCHDSSSSRASPATSRDSGRGSYNYILDQPDTAHHNGYLSPPEPPVRGRQSFRSTSNYNYQRNPANLKNSDWSLSQASDSSSYRSLPQSSVSSQDEFNSHAFLSASSSVEEEGSFFSADDREEPDSPIIQASFLGYIENHEQSTPKKKSFQVYIELVGNYTQPADGILKRPSSAYDGYQESFRRSISANANSPTSPVLKKEMFAFRNVADSERSHSLPTLQGSTGKLSPSHQIKTNGTLDYNKNVRTDSQRKKLLPLEEERSRKQSNTSSSSSSLSGTEEEDVNTPALDCLDVSRFLVYRSDDDDGPTLVGGAIDALIVHASGSTKKDLVYYEAFLTTYRTFISPKDLITKLLYRERRFREKGSKRASQNAFFLLLRVVDELTGKVERSILEQLMKEVYRLLVNGDIVLGKILRDKMLPKCDNYYRSRSPSSNIPASHPVDPGQRYTVLDFNAEDLAKQLTLIDARNFHNIEIPEILAWGKEQKEELSPNLCIFTDHFNKVSYWCRTHVLSFEKQKDREQVYLKFLKIMKHLRRFNDFNSFFGILSALDCSAVRRLNWPKHFPENLAEYATLIDSSSSFRAYRDALAQAQPPCIPYLGLILQDVTFVYHGNADELPDGKVNFVKRWQLFNIVDNVRRFKLTSYDFEWNDQISQLFAGMDNFLSEEDLYDRSLRLKPRE</sequence>
<organism evidence="6 7">
    <name type="scientific">Stylophora pistillata</name>
    <name type="common">Smooth cauliflower coral</name>
    <dbReference type="NCBI Taxonomy" id="50429"/>
    <lineage>
        <taxon>Eukaryota</taxon>
        <taxon>Metazoa</taxon>
        <taxon>Cnidaria</taxon>
        <taxon>Anthozoa</taxon>
        <taxon>Hexacorallia</taxon>
        <taxon>Scleractinia</taxon>
        <taxon>Astrocoeniina</taxon>
        <taxon>Pocilloporidae</taxon>
        <taxon>Stylophora</taxon>
    </lineage>
</organism>
<evidence type="ECO:0000313" key="7">
    <source>
        <dbReference type="Proteomes" id="UP000225706"/>
    </source>
</evidence>
<dbReference type="SMART" id="SM00229">
    <property type="entry name" value="RasGEFN"/>
    <property type="match status" value="1"/>
</dbReference>
<feature type="compositionally biased region" description="Low complexity" evidence="3">
    <location>
        <begin position="260"/>
        <end position="272"/>
    </location>
</feature>
<dbReference type="CDD" id="cd00155">
    <property type="entry name" value="RasGEF"/>
    <property type="match status" value="1"/>
</dbReference>
<dbReference type="InterPro" id="IPR019804">
    <property type="entry name" value="Ras_G-nucl-exch_fac_CS"/>
</dbReference>
<dbReference type="STRING" id="50429.A0A2B4RQI3"/>
<evidence type="ECO:0000256" key="3">
    <source>
        <dbReference type="SAM" id="MobiDB-lite"/>
    </source>
</evidence>
<protein>
    <submittedName>
        <fullName evidence="6">Rap guanine nucleotide exchange factor 1</fullName>
    </submittedName>
</protein>
<feature type="domain" description="N-terminal Ras-GEF" evidence="5">
    <location>
        <begin position="561"/>
        <end position="681"/>
    </location>
</feature>
<feature type="compositionally biased region" description="Low complexity" evidence="3">
    <location>
        <begin position="521"/>
        <end position="532"/>
    </location>
</feature>
<dbReference type="PROSITE" id="PS50212">
    <property type="entry name" value="RASGEF_NTER"/>
    <property type="match status" value="1"/>
</dbReference>
<dbReference type="SMART" id="SM00147">
    <property type="entry name" value="RasGEF"/>
    <property type="match status" value="1"/>
</dbReference>
<evidence type="ECO:0000259" key="4">
    <source>
        <dbReference type="PROSITE" id="PS50009"/>
    </source>
</evidence>
<comment type="caution">
    <text evidence="6">The sequence shown here is derived from an EMBL/GenBank/DDBJ whole genome shotgun (WGS) entry which is preliminary data.</text>
</comment>
<evidence type="ECO:0000259" key="5">
    <source>
        <dbReference type="PROSITE" id="PS50212"/>
    </source>
</evidence>
<feature type="compositionally biased region" description="Basic and acidic residues" evidence="3">
    <location>
        <begin position="499"/>
        <end position="519"/>
    </location>
</feature>
<accession>A0A2B4RQI3</accession>
<dbReference type="GO" id="GO:0007265">
    <property type="term" value="P:Ras protein signal transduction"/>
    <property type="evidence" value="ECO:0007669"/>
    <property type="project" value="TreeGrafter"/>
</dbReference>
<feature type="region of interest" description="Disordered" evidence="3">
    <location>
        <begin position="42"/>
        <end position="79"/>
    </location>
</feature>
<feature type="region of interest" description="Disordered" evidence="3">
    <location>
        <begin position="467"/>
        <end position="540"/>
    </location>
</feature>
<name>A0A2B4RQI3_STYPI</name>
<dbReference type="Pfam" id="PF00617">
    <property type="entry name" value="RasGEF"/>
    <property type="match status" value="1"/>
</dbReference>
<dbReference type="Pfam" id="PF00618">
    <property type="entry name" value="RasGEF_N"/>
    <property type="match status" value="1"/>
</dbReference>
<evidence type="ECO:0000313" key="6">
    <source>
        <dbReference type="EMBL" id="PFX18525.1"/>
    </source>
</evidence>
<feature type="compositionally biased region" description="Polar residues" evidence="3">
    <location>
        <begin position="307"/>
        <end position="325"/>
    </location>
</feature>
<dbReference type="Gene3D" id="1.10.840.10">
    <property type="entry name" value="Ras guanine-nucleotide exchange factors catalytic domain"/>
    <property type="match status" value="1"/>
</dbReference>
<dbReference type="PANTHER" id="PTHR23113">
    <property type="entry name" value="GUANINE NUCLEOTIDE EXCHANGE FACTOR"/>
    <property type="match status" value="1"/>
</dbReference>
<keyword evidence="7" id="KW-1185">Reference proteome</keyword>
<keyword evidence="1 2" id="KW-0344">Guanine-nucleotide releasing factor</keyword>
<dbReference type="PROSITE" id="PS00720">
    <property type="entry name" value="RASGEF"/>
    <property type="match status" value="1"/>
</dbReference>
<proteinExistence type="predicted"/>
<dbReference type="PANTHER" id="PTHR23113:SF224">
    <property type="entry name" value="RAP GUANINE NUCLEOTIDE EXCHANGE FACTOR 1"/>
    <property type="match status" value="1"/>
</dbReference>
<dbReference type="InterPro" id="IPR008937">
    <property type="entry name" value="Ras-like_GEF"/>
</dbReference>
<feature type="region of interest" description="Disordered" evidence="3">
    <location>
        <begin position="251"/>
        <end position="351"/>
    </location>
</feature>
<dbReference type="InterPro" id="IPR001895">
    <property type="entry name" value="RASGEF_cat_dom"/>
</dbReference>
<dbReference type="GO" id="GO:0005886">
    <property type="term" value="C:plasma membrane"/>
    <property type="evidence" value="ECO:0007669"/>
    <property type="project" value="TreeGrafter"/>
</dbReference>
<dbReference type="AlphaFoldDB" id="A0A2B4RQI3"/>
<dbReference type="PROSITE" id="PS50009">
    <property type="entry name" value="RASGEF_CAT"/>
    <property type="match status" value="1"/>
</dbReference>
<dbReference type="Gene3D" id="1.20.870.10">
    <property type="entry name" value="Son of sevenless (SoS) protein Chain: S domain 1"/>
    <property type="match status" value="1"/>
</dbReference>
<dbReference type="Proteomes" id="UP000225706">
    <property type="component" value="Unassembled WGS sequence"/>
</dbReference>
<evidence type="ECO:0000256" key="1">
    <source>
        <dbReference type="ARBA" id="ARBA00022658"/>
    </source>
</evidence>
<evidence type="ECO:0000256" key="2">
    <source>
        <dbReference type="PROSITE-ProRule" id="PRU00168"/>
    </source>
</evidence>
<feature type="compositionally biased region" description="Polar residues" evidence="3">
    <location>
        <begin position="472"/>
        <end position="497"/>
    </location>
</feature>
<feature type="domain" description="Ras-GEF" evidence="4">
    <location>
        <begin position="708"/>
        <end position="933"/>
    </location>
</feature>
<dbReference type="GO" id="GO:0005085">
    <property type="term" value="F:guanyl-nucleotide exchange factor activity"/>
    <property type="evidence" value="ECO:0007669"/>
    <property type="project" value="UniProtKB-KW"/>
</dbReference>